<organism evidence="3 4">
    <name type="scientific">Variovorax guangxiensis</name>
    <dbReference type="NCBI Taxonomy" id="1775474"/>
    <lineage>
        <taxon>Bacteria</taxon>
        <taxon>Pseudomonadati</taxon>
        <taxon>Pseudomonadota</taxon>
        <taxon>Betaproteobacteria</taxon>
        <taxon>Burkholderiales</taxon>
        <taxon>Comamonadaceae</taxon>
        <taxon>Variovorax</taxon>
    </lineage>
</organism>
<reference evidence="3 4" key="1">
    <citation type="submission" date="2018-12" db="EMBL/GenBank/DDBJ databases">
        <title>The genome sequences of Variovorax guangxiensis DSM 27352.</title>
        <authorList>
            <person name="Gao J."/>
            <person name="Sun J."/>
        </authorList>
    </citation>
    <scope>NUCLEOTIDE SEQUENCE [LARGE SCALE GENOMIC DNA]</scope>
    <source>
        <strain evidence="3 4">DSM 27352</strain>
    </source>
</reference>
<gene>
    <name evidence="3" type="ORF">EJP67_24830</name>
</gene>
<comment type="caution">
    <text evidence="3">The sequence shown here is derived from an EMBL/GenBank/DDBJ whole genome shotgun (WGS) entry which is preliminary data.</text>
</comment>
<evidence type="ECO:0000259" key="2">
    <source>
        <dbReference type="Pfam" id="PF01965"/>
    </source>
</evidence>
<dbReference type="InterPro" id="IPR002818">
    <property type="entry name" value="DJ-1/PfpI"/>
</dbReference>
<dbReference type="EMBL" id="RXFT01000012">
    <property type="protein sequence ID" value="RUR70285.1"/>
    <property type="molecule type" value="Genomic_DNA"/>
</dbReference>
<dbReference type="Proteomes" id="UP000281118">
    <property type="component" value="Unassembled WGS sequence"/>
</dbReference>
<evidence type="ECO:0000256" key="1">
    <source>
        <dbReference type="SAM" id="SignalP"/>
    </source>
</evidence>
<keyword evidence="1" id="KW-0732">Signal</keyword>
<feature type="chain" id="PRO_5018561646" evidence="1">
    <location>
        <begin position="22"/>
        <end position="389"/>
    </location>
</feature>
<dbReference type="PANTHER" id="PTHR43130">
    <property type="entry name" value="ARAC-FAMILY TRANSCRIPTIONAL REGULATOR"/>
    <property type="match status" value="1"/>
</dbReference>
<accession>A0A3S0ZHQ0</accession>
<feature type="domain" description="DJ-1/PfpI" evidence="2">
    <location>
        <begin position="64"/>
        <end position="227"/>
    </location>
</feature>
<evidence type="ECO:0000313" key="3">
    <source>
        <dbReference type="EMBL" id="RUR70285.1"/>
    </source>
</evidence>
<dbReference type="OrthoDB" id="6382410at2"/>
<feature type="signal peptide" evidence="1">
    <location>
        <begin position="1"/>
        <end position="21"/>
    </location>
</feature>
<dbReference type="Pfam" id="PF01965">
    <property type="entry name" value="DJ-1_PfpI"/>
    <property type="match status" value="1"/>
</dbReference>
<dbReference type="InterPro" id="IPR052158">
    <property type="entry name" value="INH-QAR"/>
</dbReference>
<dbReference type="Gene3D" id="3.40.50.880">
    <property type="match status" value="1"/>
</dbReference>
<dbReference type="InterPro" id="IPR029062">
    <property type="entry name" value="Class_I_gatase-like"/>
</dbReference>
<dbReference type="PANTHER" id="PTHR43130:SF3">
    <property type="entry name" value="HTH-TYPE TRANSCRIPTIONAL REGULATOR RV1931C"/>
    <property type="match status" value="1"/>
</dbReference>
<dbReference type="AlphaFoldDB" id="A0A3S0ZHQ0"/>
<sequence>MFTESFSRALVAAGMAVLVLAGCSSGAPLPPPPRDDAAALQRDQQAFVDAMKPRSPGGSRPVIAVLASNDGTEMTDLLLPYAVLGRADIADVRIVAPRAGRIDLFPALQVDGAQDFAGFDRAHPSGADYVIVPAMLKDDAPEITAWLRRQSQQGARVIGVCSGALVVGQAGLLDGRRFAGHWYDRGTLLKRHAGSTHVPHRRYVVDRSVATTTGITASVPAMLALVEAIGGREKASALAAELGVASWSPAHDSTPFGLDAGKRFAYLLNKAAFWRVERWSVEVRDGTDDVSLALAVDAWERTGRVRVEAVSASGPVRLRSGLVLLARPASAGDGVSDGARRLPLSATLKPVPQLDRTLCEIAGRHGDARRDWVMLEMEYPAQQGAACAG</sequence>
<dbReference type="RefSeq" id="WP_126024381.1">
    <property type="nucleotide sequence ID" value="NZ_RXFT01000012.1"/>
</dbReference>
<evidence type="ECO:0000313" key="4">
    <source>
        <dbReference type="Proteomes" id="UP000281118"/>
    </source>
</evidence>
<protein>
    <submittedName>
        <fullName evidence="3">Thiamine biosynthesis protein ThiJ</fullName>
    </submittedName>
</protein>
<proteinExistence type="predicted"/>
<dbReference type="SUPFAM" id="SSF52317">
    <property type="entry name" value="Class I glutamine amidotransferase-like"/>
    <property type="match status" value="1"/>
</dbReference>
<name>A0A3S0ZHQ0_9BURK</name>